<dbReference type="GO" id="GO:0043565">
    <property type="term" value="F:sequence-specific DNA binding"/>
    <property type="evidence" value="ECO:0007669"/>
    <property type="project" value="InterPro"/>
</dbReference>
<dbReference type="Pfam" id="PF13188">
    <property type="entry name" value="PAS_8"/>
    <property type="match status" value="1"/>
</dbReference>
<keyword evidence="5" id="KW-0804">Transcription</keyword>
<dbReference type="Gene3D" id="1.10.8.60">
    <property type="match status" value="1"/>
</dbReference>
<evidence type="ECO:0000256" key="1">
    <source>
        <dbReference type="ARBA" id="ARBA00022741"/>
    </source>
</evidence>
<keyword evidence="3" id="KW-0805">Transcription regulation</keyword>
<dbReference type="PROSITE" id="PS00688">
    <property type="entry name" value="SIGMA54_INTERACT_3"/>
    <property type="match status" value="1"/>
</dbReference>
<dbReference type="InterPro" id="IPR025662">
    <property type="entry name" value="Sigma_54_int_dom_ATP-bd_1"/>
</dbReference>
<dbReference type="PROSITE" id="PS51371">
    <property type="entry name" value="CBS"/>
    <property type="match status" value="1"/>
</dbReference>
<dbReference type="Proteomes" id="UP000183954">
    <property type="component" value="Unassembled WGS sequence"/>
</dbReference>
<dbReference type="CDD" id="cd00130">
    <property type="entry name" value="PAS"/>
    <property type="match status" value="1"/>
</dbReference>
<dbReference type="PROSITE" id="PS00676">
    <property type="entry name" value="SIGMA54_INTERACT_2"/>
    <property type="match status" value="1"/>
</dbReference>
<dbReference type="Pfam" id="PF02954">
    <property type="entry name" value="HTH_8"/>
    <property type="match status" value="1"/>
</dbReference>
<dbReference type="SUPFAM" id="SSF55785">
    <property type="entry name" value="PYP-like sensor domain (PAS domain)"/>
    <property type="match status" value="1"/>
</dbReference>
<dbReference type="Gene3D" id="3.40.50.300">
    <property type="entry name" value="P-loop containing nucleotide triphosphate hydrolases"/>
    <property type="match status" value="1"/>
</dbReference>
<evidence type="ECO:0000256" key="4">
    <source>
        <dbReference type="ARBA" id="ARBA00023125"/>
    </source>
</evidence>
<dbReference type="InterPro" id="IPR035965">
    <property type="entry name" value="PAS-like_dom_sf"/>
</dbReference>
<dbReference type="PRINTS" id="PR01590">
    <property type="entry name" value="HTHFIS"/>
</dbReference>
<dbReference type="AlphaFoldDB" id="A0A1M5XRA6"/>
<dbReference type="InterPro" id="IPR046342">
    <property type="entry name" value="CBS_dom_sf"/>
</dbReference>
<evidence type="ECO:0000259" key="9">
    <source>
        <dbReference type="PROSITE" id="PS51371"/>
    </source>
</evidence>
<dbReference type="Pfam" id="PF00571">
    <property type="entry name" value="CBS"/>
    <property type="match status" value="1"/>
</dbReference>
<dbReference type="SUPFAM" id="SSF46689">
    <property type="entry name" value="Homeodomain-like"/>
    <property type="match status" value="1"/>
</dbReference>
<dbReference type="InterPro" id="IPR000014">
    <property type="entry name" value="PAS"/>
</dbReference>
<dbReference type="InterPro" id="IPR002197">
    <property type="entry name" value="HTH_Fis"/>
</dbReference>
<dbReference type="SUPFAM" id="SSF54631">
    <property type="entry name" value="CBS-domain pair"/>
    <property type="match status" value="1"/>
</dbReference>
<gene>
    <name evidence="10" type="ORF">SAMN02746098_02156</name>
</gene>
<dbReference type="PROSITE" id="PS50112">
    <property type="entry name" value="PAS"/>
    <property type="match status" value="1"/>
</dbReference>
<dbReference type="InterPro" id="IPR027417">
    <property type="entry name" value="P-loop_NTPase"/>
</dbReference>
<dbReference type="InterPro" id="IPR025943">
    <property type="entry name" value="Sigma_54_int_dom_ATP-bd_2"/>
</dbReference>
<dbReference type="Pfam" id="PF25601">
    <property type="entry name" value="AAA_lid_14"/>
    <property type="match status" value="1"/>
</dbReference>
<dbReference type="NCBIfam" id="TIGR00229">
    <property type="entry name" value="sensory_box"/>
    <property type="match status" value="1"/>
</dbReference>
<dbReference type="EMBL" id="FQXJ01000006">
    <property type="protein sequence ID" value="SHI01793.1"/>
    <property type="molecule type" value="Genomic_DNA"/>
</dbReference>
<proteinExistence type="predicted"/>
<dbReference type="FunFam" id="3.40.50.300:FF:000006">
    <property type="entry name" value="DNA-binding transcriptional regulator NtrC"/>
    <property type="match status" value="1"/>
</dbReference>
<dbReference type="SMART" id="SM00091">
    <property type="entry name" value="PAS"/>
    <property type="match status" value="2"/>
</dbReference>
<dbReference type="SMART" id="SM00382">
    <property type="entry name" value="AAA"/>
    <property type="match status" value="1"/>
</dbReference>
<dbReference type="InterPro" id="IPR003593">
    <property type="entry name" value="AAA+_ATPase"/>
</dbReference>
<evidence type="ECO:0000259" key="7">
    <source>
        <dbReference type="PROSITE" id="PS50045"/>
    </source>
</evidence>
<dbReference type="Pfam" id="PF00158">
    <property type="entry name" value="Sigma54_activat"/>
    <property type="match status" value="1"/>
</dbReference>
<evidence type="ECO:0000256" key="6">
    <source>
        <dbReference type="PROSITE-ProRule" id="PRU00703"/>
    </source>
</evidence>
<dbReference type="PANTHER" id="PTHR32071">
    <property type="entry name" value="TRANSCRIPTIONAL REGULATORY PROTEIN"/>
    <property type="match status" value="1"/>
</dbReference>
<dbReference type="InterPro" id="IPR013767">
    <property type="entry name" value="PAS_fold"/>
</dbReference>
<dbReference type="InterPro" id="IPR002078">
    <property type="entry name" value="Sigma_54_int"/>
</dbReference>
<dbReference type="Gene3D" id="1.10.10.60">
    <property type="entry name" value="Homeodomain-like"/>
    <property type="match status" value="1"/>
</dbReference>
<evidence type="ECO:0000259" key="8">
    <source>
        <dbReference type="PROSITE" id="PS50112"/>
    </source>
</evidence>
<evidence type="ECO:0000313" key="10">
    <source>
        <dbReference type="EMBL" id="SHI01793.1"/>
    </source>
</evidence>
<dbReference type="PANTHER" id="PTHR32071:SF57">
    <property type="entry name" value="C4-DICARBOXYLATE TRANSPORT TRANSCRIPTIONAL REGULATORY PROTEIN DCTD"/>
    <property type="match status" value="1"/>
</dbReference>
<sequence length="692" mass="77636">MKVRDIMLPNRDQLRPQDSIRKVMELLKTSKLLGVPVVDEVGQLIGYFSLSTLFSCLLNDLSIDTPIEAYYIREVAYFREDKSFNNLKELTHWLHTVRVGQTPVVNMANEPIGAITQAGAVNELLDQTEYLYNELSSVIENVPAGIIATDDKGFITLANQYAKNILQWIGGGKYIGEFLSELKDDFEPVVEGAWITPHKIEYQALKLIATAVPIYQNTIIKGATFVLQDLTDVEGIAHELKIVKELKTTLETVLEVAYEGVAVLDEQGRLNMANANFCKRVGKSKEKIIGQNINKFVPLTDNQSPLQVLEIDTKPCVISTLPFTKESKIKGTVVKIYEDLDQLADVMQQVNRINMQLNYYKDELLKVNGTSYTIGNIICSNERTAKLKTQALQVARGNSTILITGESGTGKELFAHSIHNASDRRKEPFIKVNCSAIPGDLAESELFGYEDGAFTGARKQGKPGKFELASGGTIFLDEIGDMPYLLQSKLLRVIQEKEVERVGDVKTRKVDVRIIAATNKDLKRLVAEGKFREDLFYRLNVIDLKIPPLRERKEDIPILADYFISKYNKSFNKRVDGITEGALEVFDHYNWPGNIRELENVIERILNYVEYGLIDLQDLPDEIIQTEKFSGIAGLSLIGQSLANIEQVAIQTALTEAKGNKSKAARLLGISRSKLYEKLSQMPDILVDHRSL</sequence>
<dbReference type="Pfam" id="PF00989">
    <property type="entry name" value="PAS"/>
    <property type="match status" value="1"/>
</dbReference>
<keyword evidence="11" id="KW-1185">Reference proteome</keyword>
<dbReference type="PROSITE" id="PS50045">
    <property type="entry name" value="SIGMA54_INTERACT_4"/>
    <property type="match status" value="1"/>
</dbReference>
<reference evidence="11" key="1">
    <citation type="submission" date="2016-11" db="EMBL/GenBank/DDBJ databases">
        <authorList>
            <person name="Varghese N."/>
            <person name="Submissions S."/>
        </authorList>
    </citation>
    <scope>NUCLEOTIDE SEQUENCE [LARGE SCALE GENOMIC DNA]</scope>
    <source>
        <strain evidence="11">DSM 15449</strain>
    </source>
</reference>
<protein>
    <submittedName>
        <fullName evidence="10">PAS domain S-box-containing protein</fullName>
    </submittedName>
</protein>
<keyword evidence="6" id="KW-0129">CBS domain</keyword>
<accession>A0A1M5XRA6</accession>
<dbReference type="PROSITE" id="PS00675">
    <property type="entry name" value="SIGMA54_INTERACT_1"/>
    <property type="match status" value="1"/>
</dbReference>
<evidence type="ECO:0000256" key="5">
    <source>
        <dbReference type="ARBA" id="ARBA00023163"/>
    </source>
</evidence>
<dbReference type="SUPFAM" id="SSF52540">
    <property type="entry name" value="P-loop containing nucleoside triphosphate hydrolases"/>
    <property type="match status" value="1"/>
</dbReference>
<organism evidence="10 11">
    <name type="scientific">Desulfosporosinus lacus DSM 15449</name>
    <dbReference type="NCBI Taxonomy" id="1121420"/>
    <lineage>
        <taxon>Bacteria</taxon>
        <taxon>Bacillati</taxon>
        <taxon>Bacillota</taxon>
        <taxon>Clostridia</taxon>
        <taxon>Eubacteriales</taxon>
        <taxon>Desulfitobacteriaceae</taxon>
        <taxon>Desulfosporosinus</taxon>
    </lineage>
</organism>
<dbReference type="OrthoDB" id="9803970at2"/>
<dbReference type="RefSeq" id="WP_073029728.1">
    <property type="nucleotide sequence ID" value="NZ_FQXJ01000006.1"/>
</dbReference>
<dbReference type="STRING" id="1121420.SAMN02746098_02156"/>
<keyword evidence="4" id="KW-0238">DNA-binding</keyword>
<dbReference type="InterPro" id="IPR009057">
    <property type="entry name" value="Homeodomain-like_sf"/>
</dbReference>
<keyword evidence="2" id="KW-0067">ATP-binding</keyword>
<feature type="domain" description="PAS" evidence="8">
    <location>
        <begin position="246"/>
        <end position="292"/>
    </location>
</feature>
<dbReference type="InterPro" id="IPR058031">
    <property type="entry name" value="AAA_lid_NorR"/>
</dbReference>
<name>A0A1M5XRA6_9FIRM</name>
<dbReference type="GO" id="GO:0006355">
    <property type="term" value="P:regulation of DNA-templated transcription"/>
    <property type="evidence" value="ECO:0007669"/>
    <property type="project" value="InterPro"/>
</dbReference>
<dbReference type="InterPro" id="IPR025944">
    <property type="entry name" value="Sigma_54_int_dom_CS"/>
</dbReference>
<dbReference type="CDD" id="cd00009">
    <property type="entry name" value="AAA"/>
    <property type="match status" value="1"/>
</dbReference>
<dbReference type="Gene3D" id="3.10.580.10">
    <property type="entry name" value="CBS-domain"/>
    <property type="match status" value="1"/>
</dbReference>
<evidence type="ECO:0000256" key="3">
    <source>
        <dbReference type="ARBA" id="ARBA00023015"/>
    </source>
</evidence>
<keyword evidence="1" id="KW-0547">Nucleotide-binding</keyword>
<dbReference type="GO" id="GO:0005524">
    <property type="term" value="F:ATP binding"/>
    <property type="evidence" value="ECO:0007669"/>
    <property type="project" value="UniProtKB-KW"/>
</dbReference>
<dbReference type="InterPro" id="IPR000644">
    <property type="entry name" value="CBS_dom"/>
</dbReference>
<feature type="domain" description="CBS" evidence="9">
    <location>
        <begin position="7"/>
        <end position="65"/>
    </location>
</feature>
<feature type="domain" description="Sigma-54 factor interaction" evidence="7">
    <location>
        <begin position="377"/>
        <end position="607"/>
    </location>
</feature>
<evidence type="ECO:0000313" key="11">
    <source>
        <dbReference type="Proteomes" id="UP000183954"/>
    </source>
</evidence>
<evidence type="ECO:0000256" key="2">
    <source>
        <dbReference type="ARBA" id="ARBA00022840"/>
    </source>
</evidence>
<dbReference type="Gene3D" id="3.30.450.20">
    <property type="entry name" value="PAS domain"/>
    <property type="match status" value="2"/>
</dbReference>